<name>A0A4P7QHX6_9CORY</name>
<dbReference type="InterPro" id="IPR001261">
    <property type="entry name" value="ArgE/DapE_CS"/>
</dbReference>
<evidence type="ECO:0000256" key="1">
    <source>
        <dbReference type="ARBA" id="ARBA00022670"/>
    </source>
</evidence>
<evidence type="ECO:0000313" key="6">
    <source>
        <dbReference type="Proteomes" id="UP000296352"/>
    </source>
</evidence>
<protein>
    <submittedName>
        <fullName evidence="5">Putative succinyl-diaminopimelate desuccinylase</fullName>
        <ecNumber evidence="5">3.5.1.18</ecNumber>
    </submittedName>
</protein>
<keyword evidence="3 5" id="KW-0378">Hydrolase</keyword>
<dbReference type="Pfam" id="PF01546">
    <property type="entry name" value="Peptidase_M20"/>
    <property type="match status" value="1"/>
</dbReference>
<keyword evidence="6" id="KW-1185">Reference proteome</keyword>
<evidence type="ECO:0000313" key="5">
    <source>
        <dbReference type="EMBL" id="QCB29269.1"/>
    </source>
</evidence>
<dbReference type="Pfam" id="PF07687">
    <property type="entry name" value="M20_dimer"/>
    <property type="match status" value="1"/>
</dbReference>
<feature type="domain" description="Peptidase M20 dimerisation" evidence="4">
    <location>
        <begin position="193"/>
        <end position="345"/>
    </location>
</feature>
<dbReference type="OrthoDB" id="9761532at2"/>
<reference evidence="5 6" key="1">
    <citation type="submission" date="2019-04" db="EMBL/GenBank/DDBJ databases">
        <title>Corynebacterium endometrii sp. nov., isolated from the uterus of a cow with endometritis.</title>
        <authorList>
            <person name="Ballas P."/>
            <person name="Ruckert C."/>
            <person name="Wagener K."/>
            <person name="Drillich M."/>
            <person name="Kaempfer P."/>
            <person name="Busse H.-J."/>
            <person name="Ehling-Schulz M."/>
        </authorList>
    </citation>
    <scope>NUCLEOTIDE SEQUENCE [LARGE SCALE GENOMIC DNA]</scope>
    <source>
        <strain evidence="5 6">LMM-1653</strain>
    </source>
</reference>
<keyword evidence="2" id="KW-0479">Metal-binding</keyword>
<dbReference type="SUPFAM" id="SSF53187">
    <property type="entry name" value="Zn-dependent exopeptidases"/>
    <property type="match status" value="1"/>
</dbReference>
<dbReference type="PANTHER" id="PTHR43270:SF12">
    <property type="entry name" value="SUCCINYL-DIAMINOPIMELATE DESUCCINYLASE"/>
    <property type="match status" value="1"/>
</dbReference>
<gene>
    <name evidence="5" type="primary">dapE3</name>
    <name evidence="5" type="ORF">CENDO_10075</name>
</gene>
<dbReference type="PROSITE" id="PS00758">
    <property type="entry name" value="ARGE_DAPE_CPG2_1"/>
    <property type="match status" value="1"/>
</dbReference>
<dbReference type="GO" id="GO:0006508">
    <property type="term" value="P:proteolysis"/>
    <property type="evidence" value="ECO:0007669"/>
    <property type="project" value="UniProtKB-KW"/>
</dbReference>
<proteinExistence type="predicted"/>
<dbReference type="RefSeq" id="WP_136141873.1">
    <property type="nucleotide sequence ID" value="NZ_CP039247.1"/>
</dbReference>
<dbReference type="EMBL" id="CP039247">
    <property type="protein sequence ID" value="QCB29269.1"/>
    <property type="molecule type" value="Genomic_DNA"/>
</dbReference>
<dbReference type="AlphaFoldDB" id="A0A4P7QHX6"/>
<dbReference type="InterPro" id="IPR051458">
    <property type="entry name" value="Cyt/Met_Dipeptidase"/>
</dbReference>
<dbReference type="Gene3D" id="3.30.70.360">
    <property type="match status" value="1"/>
</dbReference>
<dbReference type="KEGG" id="cee:CENDO_10075"/>
<dbReference type="GO" id="GO:0009014">
    <property type="term" value="F:succinyl-diaminopimelate desuccinylase activity"/>
    <property type="evidence" value="ECO:0007669"/>
    <property type="project" value="UniProtKB-EC"/>
</dbReference>
<dbReference type="GO" id="GO:0046872">
    <property type="term" value="F:metal ion binding"/>
    <property type="evidence" value="ECO:0007669"/>
    <property type="project" value="UniProtKB-KW"/>
</dbReference>
<dbReference type="Proteomes" id="UP000296352">
    <property type="component" value="Chromosome"/>
</dbReference>
<dbReference type="GO" id="GO:0008233">
    <property type="term" value="F:peptidase activity"/>
    <property type="evidence" value="ECO:0007669"/>
    <property type="project" value="UniProtKB-KW"/>
</dbReference>
<dbReference type="InterPro" id="IPR011650">
    <property type="entry name" value="Peptidase_M20_dimer"/>
</dbReference>
<evidence type="ECO:0000256" key="2">
    <source>
        <dbReference type="ARBA" id="ARBA00022723"/>
    </source>
</evidence>
<accession>A0A4P7QHX6</accession>
<organism evidence="5 6">
    <name type="scientific">Corynebacterium endometrii</name>
    <dbReference type="NCBI Taxonomy" id="2488819"/>
    <lineage>
        <taxon>Bacteria</taxon>
        <taxon>Bacillati</taxon>
        <taxon>Actinomycetota</taxon>
        <taxon>Actinomycetes</taxon>
        <taxon>Mycobacteriales</taxon>
        <taxon>Corynebacteriaceae</taxon>
        <taxon>Corynebacterium</taxon>
    </lineage>
</organism>
<dbReference type="NCBIfam" id="NF005914">
    <property type="entry name" value="PRK07907.1"/>
    <property type="match status" value="1"/>
</dbReference>
<dbReference type="PANTHER" id="PTHR43270">
    <property type="entry name" value="BETA-ALA-HIS DIPEPTIDASE"/>
    <property type="match status" value="1"/>
</dbReference>
<dbReference type="EC" id="3.5.1.18" evidence="5"/>
<keyword evidence="1" id="KW-0645">Protease</keyword>
<dbReference type="InterPro" id="IPR002933">
    <property type="entry name" value="Peptidase_M20"/>
</dbReference>
<evidence type="ECO:0000256" key="3">
    <source>
        <dbReference type="ARBA" id="ARBA00022801"/>
    </source>
</evidence>
<dbReference type="Gene3D" id="3.40.630.10">
    <property type="entry name" value="Zn peptidases"/>
    <property type="match status" value="1"/>
</dbReference>
<sequence>MTFSIDTVRNDRPRIFEQLKEIVSFNSVGSDPALAGECTAAAEWVQKAFAEAGVELEAIKTVDGSLTLIGERTGEEGAPTVLLYSHYDVVPAGNLDAWTNSPFELTERDGRWHGRGAADCKGNLVMHLAALRALEQLGGTTATIKVLIEGTEECGGEGLSTLIKERPELFAADAILIADAGNVAVGQPTLTTALRGGAQIKVTMRTLEAGVHSGQFGGAAPDAVKALMRALDSLTDEHGRTVIDGVDCAGTWPGLGYDREAFRGDALLLEGSEILGEDGDEIADFLWARPALTVTGFSSTPVDKAVNAIPPVASANLNLRVPAHMDPAEVAVKVEDHIRAHTPWGAQVEVEIRDANRGFTADPTKPAAQLLSQCLAEAYGKETVQMGMGGSIPLTVELQEAHPDAEIALFGVEEPKATIHSPNESVDPSEIEHIAMTEALFLSRFGK</sequence>
<evidence type="ECO:0000259" key="4">
    <source>
        <dbReference type="Pfam" id="PF07687"/>
    </source>
</evidence>